<feature type="region of interest" description="Disordered" evidence="1">
    <location>
        <begin position="76"/>
        <end position="111"/>
    </location>
</feature>
<protein>
    <submittedName>
        <fullName evidence="2">Jg17701 protein</fullName>
    </submittedName>
</protein>
<gene>
    <name evidence="2" type="primary">jg17701</name>
    <name evidence="2" type="ORF">PAEG_LOCUS5744</name>
</gene>
<organism evidence="2 3">
    <name type="scientific">Pararge aegeria aegeria</name>
    <dbReference type="NCBI Taxonomy" id="348720"/>
    <lineage>
        <taxon>Eukaryota</taxon>
        <taxon>Metazoa</taxon>
        <taxon>Ecdysozoa</taxon>
        <taxon>Arthropoda</taxon>
        <taxon>Hexapoda</taxon>
        <taxon>Insecta</taxon>
        <taxon>Pterygota</taxon>
        <taxon>Neoptera</taxon>
        <taxon>Endopterygota</taxon>
        <taxon>Lepidoptera</taxon>
        <taxon>Glossata</taxon>
        <taxon>Ditrysia</taxon>
        <taxon>Papilionoidea</taxon>
        <taxon>Nymphalidae</taxon>
        <taxon>Satyrinae</taxon>
        <taxon>Satyrini</taxon>
        <taxon>Parargina</taxon>
        <taxon>Pararge</taxon>
    </lineage>
</organism>
<keyword evidence="3" id="KW-1185">Reference proteome</keyword>
<evidence type="ECO:0000313" key="3">
    <source>
        <dbReference type="Proteomes" id="UP000838756"/>
    </source>
</evidence>
<feature type="compositionally biased region" description="Basic residues" evidence="1">
    <location>
        <begin position="1"/>
        <end position="12"/>
    </location>
</feature>
<dbReference type="AlphaFoldDB" id="A0A8S4QWG5"/>
<proteinExistence type="predicted"/>
<feature type="compositionally biased region" description="Basic residues" evidence="1">
    <location>
        <begin position="23"/>
        <end position="44"/>
    </location>
</feature>
<reference evidence="2" key="1">
    <citation type="submission" date="2022-03" db="EMBL/GenBank/DDBJ databases">
        <authorList>
            <person name="Lindestad O."/>
        </authorList>
    </citation>
    <scope>NUCLEOTIDE SEQUENCE</scope>
</reference>
<evidence type="ECO:0000313" key="2">
    <source>
        <dbReference type="EMBL" id="CAH2217867.1"/>
    </source>
</evidence>
<name>A0A8S4QWG5_9NEOP</name>
<feature type="region of interest" description="Disordered" evidence="1">
    <location>
        <begin position="1"/>
        <end position="64"/>
    </location>
</feature>
<dbReference type="OrthoDB" id="10065929at2759"/>
<evidence type="ECO:0000256" key="1">
    <source>
        <dbReference type="SAM" id="MobiDB-lite"/>
    </source>
</evidence>
<accession>A0A8S4QWG5</accession>
<feature type="compositionally biased region" description="Basic and acidic residues" evidence="1">
    <location>
        <begin position="13"/>
        <end position="22"/>
    </location>
</feature>
<dbReference type="Proteomes" id="UP000838756">
    <property type="component" value="Unassembled WGS sequence"/>
</dbReference>
<dbReference type="EMBL" id="CAKXAJ010018680">
    <property type="protein sequence ID" value="CAH2217867.1"/>
    <property type="molecule type" value="Genomic_DNA"/>
</dbReference>
<comment type="caution">
    <text evidence="2">The sequence shown here is derived from an EMBL/GenBank/DDBJ whole genome shotgun (WGS) entry which is preliminary data.</text>
</comment>
<sequence>MKKQYNSLKRKRSIDDKKSEKNKQKKKQKKTVTKKRSKVNKKKHSGTDSNSIGSFESVDESDNDAKSFYRSVLHQLSDEENVNEPSTSNVDADFTGASHEGSNVKKRGNFS</sequence>